<name>A0A426YQ70_ENSVE</name>
<gene>
    <name evidence="2" type="ORF">B296_00024428</name>
</gene>
<evidence type="ECO:0000313" key="2">
    <source>
        <dbReference type="EMBL" id="RRT53870.1"/>
    </source>
</evidence>
<dbReference type="EMBL" id="AMZH03010897">
    <property type="protein sequence ID" value="RRT53870.1"/>
    <property type="molecule type" value="Genomic_DNA"/>
</dbReference>
<dbReference type="Proteomes" id="UP000287651">
    <property type="component" value="Unassembled WGS sequence"/>
</dbReference>
<proteinExistence type="predicted"/>
<sequence length="83" mass="9624">MKKVVHNRDYDKSEDKAEGRSTDYEERDVNVRQKIIVPWYRRRGTSVELSIPYSYGGRALVVKGAKEIENAKANYKYPDKAEG</sequence>
<accession>A0A426YQ70</accession>
<dbReference type="AlphaFoldDB" id="A0A426YQ70"/>
<evidence type="ECO:0000256" key="1">
    <source>
        <dbReference type="SAM" id="MobiDB-lite"/>
    </source>
</evidence>
<reference evidence="2 3" key="1">
    <citation type="journal article" date="2014" name="Agronomy (Basel)">
        <title>A Draft Genome Sequence for Ensete ventricosum, the Drought-Tolerant Tree Against Hunger.</title>
        <authorList>
            <person name="Harrison J."/>
            <person name="Moore K.A."/>
            <person name="Paszkiewicz K."/>
            <person name="Jones T."/>
            <person name="Grant M."/>
            <person name="Ambacheew D."/>
            <person name="Muzemil S."/>
            <person name="Studholme D.J."/>
        </authorList>
    </citation>
    <scope>NUCLEOTIDE SEQUENCE [LARGE SCALE GENOMIC DNA]</scope>
</reference>
<protein>
    <submittedName>
        <fullName evidence="2">Uncharacterized protein</fullName>
    </submittedName>
</protein>
<feature type="region of interest" description="Disordered" evidence="1">
    <location>
        <begin position="1"/>
        <end position="25"/>
    </location>
</feature>
<comment type="caution">
    <text evidence="2">The sequence shown here is derived from an EMBL/GenBank/DDBJ whole genome shotgun (WGS) entry which is preliminary data.</text>
</comment>
<evidence type="ECO:0000313" key="3">
    <source>
        <dbReference type="Proteomes" id="UP000287651"/>
    </source>
</evidence>
<organism evidence="2 3">
    <name type="scientific">Ensete ventricosum</name>
    <name type="common">Abyssinian banana</name>
    <name type="synonym">Musa ensete</name>
    <dbReference type="NCBI Taxonomy" id="4639"/>
    <lineage>
        <taxon>Eukaryota</taxon>
        <taxon>Viridiplantae</taxon>
        <taxon>Streptophyta</taxon>
        <taxon>Embryophyta</taxon>
        <taxon>Tracheophyta</taxon>
        <taxon>Spermatophyta</taxon>
        <taxon>Magnoliopsida</taxon>
        <taxon>Liliopsida</taxon>
        <taxon>Zingiberales</taxon>
        <taxon>Musaceae</taxon>
        <taxon>Ensete</taxon>
    </lineage>
</organism>